<feature type="transmembrane region" description="Helical" evidence="1">
    <location>
        <begin position="25"/>
        <end position="51"/>
    </location>
</feature>
<keyword evidence="1" id="KW-0472">Membrane</keyword>
<feature type="transmembrane region" description="Helical" evidence="1">
    <location>
        <begin position="63"/>
        <end position="82"/>
    </location>
</feature>
<name>A0A0H2X7F9_XANC8</name>
<keyword evidence="1" id="KW-0812">Transmembrane</keyword>
<evidence type="ECO:0000313" key="3">
    <source>
        <dbReference type="Proteomes" id="UP000000420"/>
    </source>
</evidence>
<evidence type="ECO:0000313" key="2">
    <source>
        <dbReference type="EMBL" id="AAY49161.1"/>
    </source>
</evidence>
<feature type="transmembrane region" description="Helical" evidence="1">
    <location>
        <begin position="196"/>
        <end position="215"/>
    </location>
</feature>
<dbReference type="EMBL" id="CP000050">
    <property type="protein sequence ID" value="AAY49161.1"/>
    <property type="molecule type" value="Genomic_DNA"/>
</dbReference>
<dbReference type="KEGG" id="xcb:XC_2105"/>
<sequence length="216" mass="23972">MTSGGRELVKWLALLFMTGDHTLKILHLGYVPVIAELGRVAFPLFALVFAYNLAQPGADVAKLIKRLFLWGLIATPIAAIAFNRALPLNILLSFALAAVCIRAIEERKWVVLAFCLLPAPYLVDYRWNGLAVALGAWLFWRNPAGWRWPRAVSVVVLLVIPLVLLCSVNRTLWPLLALPIAGLAYLSWAIPRTGRAFYVYYCGHLVALTGLSYAMI</sequence>
<accession>A0A0H2X7F9</accession>
<proteinExistence type="predicted"/>
<dbReference type="NCBIfam" id="NF010454">
    <property type="entry name" value="PRK13882.1-1"/>
    <property type="match status" value="1"/>
</dbReference>
<feature type="transmembrane region" description="Helical" evidence="1">
    <location>
        <begin position="109"/>
        <end position="127"/>
    </location>
</feature>
<dbReference type="Proteomes" id="UP000000420">
    <property type="component" value="Chromosome"/>
</dbReference>
<dbReference type="AlphaFoldDB" id="A0A0H2X7F9"/>
<reference evidence="2 3" key="1">
    <citation type="journal article" date="2005" name="Genome Res.">
        <title>Comparative and functional genomic analyses of the pathogenicity of phytopathogen Xanthomonas campestris pv. campestris.</title>
        <authorList>
            <person name="Qian W."/>
            <person name="Jia Y."/>
            <person name="Ren S.X."/>
            <person name="He Y.Q."/>
            <person name="Feng J.X."/>
            <person name="Lu L.F."/>
            <person name="Sun Q."/>
            <person name="Ying G."/>
            <person name="Tang D.J."/>
            <person name="Tang H."/>
            <person name="Wu W."/>
            <person name="Hao P."/>
            <person name="Wang L."/>
            <person name="Jiang B.L."/>
            <person name="Zeng S."/>
            <person name="Gu W.Y."/>
            <person name="Lu G."/>
            <person name="Rong L."/>
            <person name="Tian Y."/>
            <person name="Yao Z."/>
            <person name="Fu G."/>
            <person name="Chen B."/>
            <person name="Fang R."/>
            <person name="Qiang B."/>
            <person name="Chen Z."/>
            <person name="Zhao G.P."/>
            <person name="Tang J.L."/>
            <person name="He C."/>
        </authorList>
    </citation>
    <scope>NUCLEOTIDE SEQUENCE [LARGE SCALE GENOMIC DNA]</scope>
    <source>
        <strain evidence="2 3">8004</strain>
    </source>
</reference>
<evidence type="ECO:0000256" key="1">
    <source>
        <dbReference type="SAM" id="Phobius"/>
    </source>
</evidence>
<keyword evidence="1" id="KW-1133">Transmembrane helix</keyword>
<dbReference type="RefSeq" id="WP_011269752.1">
    <property type="nucleotide sequence ID" value="NC_007086.1"/>
</dbReference>
<gene>
    <name evidence="2" type="ordered locus">XC_2105</name>
</gene>
<feature type="transmembrane region" description="Helical" evidence="1">
    <location>
        <begin position="172"/>
        <end position="190"/>
    </location>
</feature>
<feature type="transmembrane region" description="Helical" evidence="1">
    <location>
        <begin position="147"/>
        <end position="165"/>
    </location>
</feature>
<protein>
    <submittedName>
        <fullName evidence="2">TrbP protein</fullName>
    </submittedName>
</protein>
<organism evidence="2 3">
    <name type="scientific">Xanthomonas campestris pv. campestris (strain 8004)</name>
    <dbReference type="NCBI Taxonomy" id="314565"/>
    <lineage>
        <taxon>Bacteria</taxon>
        <taxon>Pseudomonadati</taxon>
        <taxon>Pseudomonadota</taxon>
        <taxon>Gammaproteobacteria</taxon>
        <taxon>Lysobacterales</taxon>
        <taxon>Lysobacteraceae</taxon>
        <taxon>Xanthomonas</taxon>
    </lineage>
</organism>
<dbReference type="HOGENOM" id="CLU_078257_0_0_6"/>
<dbReference type="Pfam" id="PF05857">
    <property type="entry name" value="TraX"/>
    <property type="match status" value="1"/>
</dbReference>
<dbReference type="InterPro" id="IPR008875">
    <property type="entry name" value="TraX"/>
</dbReference>